<dbReference type="Proteomes" id="UP000063063">
    <property type="component" value="Chromosome 10"/>
</dbReference>
<dbReference type="VEuPathDB" id="TriTrypDB:LPAL13_100011000"/>
<feature type="region of interest" description="Disordered" evidence="1">
    <location>
        <begin position="51"/>
        <end position="71"/>
    </location>
</feature>
<dbReference type="RefSeq" id="XP_010696770.1">
    <property type="nucleotide sequence ID" value="XM_010698468.1"/>
</dbReference>
<feature type="region of interest" description="Disordered" evidence="1">
    <location>
        <begin position="797"/>
        <end position="823"/>
    </location>
</feature>
<name>A0A088RJG0_LEIPA</name>
<protein>
    <submittedName>
        <fullName evidence="2">Uncharacterized protein</fullName>
    </submittedName>
</protein>
<dbReference type="VEuPathDB" id="TriTrypDB:LPMP_100480"/>
<evidence type="ECO:0000313" key="2">
    <source>
        <dbReference type="EMBL" id="AIN96117.1"/>
    </source>
</evidence>
<proteinExistence type="predicted"/>
<dbReference type="OrthoDB" id="247900at2759"/>
<feature type="region of interest" description="Disordered" evidence="1">
    <location>
        <begin position="361"/>
        <end position="416"/>
    </location>
</feature>
<dbReference type="GeneID" id="22572784"/>
<keyword evidence="3" id="KW-1185">Reference proteome</keyword>
<sequence length="911" mass="97946">MLRIVLQRLAVQHRIAQQLEAVSLDEVLRRMQSSSLTNPSRSLEAHFVLATEGRGHEPNTPAATSSGAENLKESSGDLLRNALSERLLAEVHRELGSPTITLDDASLMLANCLRHGLSPFATQQIFTLWQRRMHHAVAGAPSAASSRTSISMLGMGKGNTAVAHASGGAAGVSELAQFQSLVRVMEACLDAHDRQQQDLSRSLKRISLAAPGARKLRSKSSIVFTLDDLAALVDTVEQHWTLFIDHGTSTTGLLVQFTALALVLTGCASSAAAEAEPGSRFVNSLRRLSHLRTDRALLQQRIFCLCDQAIALLCSQEEEASAAGDGNTPSRRESPWWYRPQELVRLSQAIQLIELYEAEQRRGSGTGSPVEHSFHGEGGGPRRPGSSAARTLRRDSGKMALRSSNPVRGPALSGAQTARAPSMAHCLLHLPTAWWPTSSASLHEAAAGHRTTAAAVRARRRLGVYVTHRALQHTSTAMSRLSAPPPPPPPIPSYAVSPALVSISLADIGEIFATVCATASSLASTEAVTGFSWWVRDVFVQQYRQRSLHDVQEIAALLGIAEVCVLYPDGTQTVLAEALKCLQRSAPVLWRVGDTAVTSGPDTPGLLWSRACEVVGGALTLATLRAEAQRTLRALVHTASQPASSSIMARGSSSELACRHQRYGLLVLACLQLQSPGGTITPALKRVIQELVFSAPFRCDDADHGGLAAVARALFIFTRPELTLRAPAFAQDTPLCDPAVPYLLNELTRFLSSSAATWGDGATVVVEDDKDNLQPLPQLTSVERQLLRTALHEVQLQTQHDVKERTPRGHVVAPSGGEVGQGQAARTASVQVPLSLSVTTQAGVVDSADASMLFSDRQAGAVNTKSGASRRCIVSHERAPRRRMSSSKEHLVIQSEIDSLTHYLRQRLSLR</sequence>
<dbReference type="KEGG" id="lpan:LPMP_100480"/>
<reference evidence="2 3" key="1">
    <citation type="journal article" date="2015" name="Sci. Rep.">
        <title>The genome of Leishmania panamensis: insights into genomics of the L. (Viannia) subgenus.</title>
        <authorList>
            <person name="Llanes A."/>
            <person name="Restrepo C.M."/>
            <person name="Vecchio G.D."/>
            <person name="Anguizola F.J."/>
            <person name="Lleonart R."/>
        </authorList>
    </citation>
    <scope>NUCLEOTIDE SEQUENCE [LARGE SCALE GENOMIC DNA]</scope>
    <source>
        <strain evidence="2 3">MHOM/PA/94/PSC-1</strain>
    </source>
</reference>
<evidence type="ECO:0000256" key="1">
    <source>
        <dbReference type="SAM" id="MobiDB-lite"/>
    </source>
</evidence>
<dbReference type="AlphaFoldDB" id="A0A088RJG0"/>
<organism evidence="2 3">
    <name type="scientific">Leishmania panamensis</name>
    <dbReference type="NCBI Taxonomy" id="5679"/>
    <lineage>
        <taxon>Eukaryota</taxon>
        <taxon>Discoba</taxon>
        <taxon>Euglenozoa</taxon>
        <taxon>Kinetoplastea</taxon>
        <taxon>Metakinetoplastina</taxon>
        <taxon>Trypanosomatida</taxon>
        <taxon>Trypanosomatidae</taxon>
        <taxon>Leishmaniinae</taxon>
        <taxon>Leishmania</taxon>
        <taxon>Leishmania guyanensis species complex</taxon>
    </lineage>
</organism>
<evidence type="ECO:0000313" key="3">
    <source>
        <dbReference type="Proteomes" id="UP000063063"/>
    </source>
</evidence>
<gene>
    <name evidence="2" type="ORF">LPMP_100480</name>
</gene>
<dbReference type="EMBL" id="CP009379">
    <property type="protein sequence ID" value="AIN96117.1"/>
    <property type="molecule type" value="Genomic_DNA"/>
</dbReference>
<accession>A0A088RJG0</accession>
<dbReference type="eggNOG" id="ENOG502S7YD">
    <property type="taxonomic scope" value="Eukaryota"/>
</dbReference>